<comment type="caution">
    <text evidence="1">The sequence shown here is derived from an EMBL/GenBank/DDBJ whole genome shotgun (WGS) entry which is preliminary data.</text>
</comment>
<reference evidence="1" key="2">
    <citation type="submission" date="2022-01" db="EMBL/GenBank/DDBJ databases">
        <authorList>
            <person name="Yamashiro T."/>
            <person name="Shiraishi A."/>
            <person name="Satake H."/>
            <person name="Nakayama K."/>
        </authorList>
    </citation>
    <scope>NUCLEOTIDE SEQUENCE</scope>
</reference>
<reference evidence="1" key="1">
    <citation type="journal article" date="2022" name="Int. J. Mol. Sci.">
        <title>Draft Genome of Tanacetum Coccineum: Genomic Comparison of Closely Related Tanacetum-Family Plants.</title>
        <authorList>
            <person name="Yamashiro T."/>
            <person name="Shiraishi A."/>
            <person name="Nakayama K."/>
            <person name="Satake H."/>
        </authorList>
    </citation>
    <scope>NUCLEOTIDE SEQUENCE</scope>
</reference>
<name>A0ABQ5GRG7_9ASTR</name>
<gene>
    <name evidence="1" type="ORF">Tco_1044207</name>
</gene>
<organism evidence="1 2">
    <name type="scientific">Tanacetum coccineum</name>
    <dbReference type="NCBI Taxonomy" id="301880"/>
    <lineage>
        <taxon>Eukaryota</taxon>
        <taxon>Viridiplantae</taxon>
        <taxon>Streptophyta</taxon>
        <taxon>Embryophyta</taxon>
        <taxon>Tracheophyta</taxon>
        <taxon>Spermatophyta</taxon>
        <taxon>Magnoliopsida</taxon>
        <taxon>eudicotyledons</taxon>
        <taxon>Gunneridae</taxon>
        <taxon>Pentapetalae</taxon>
        <taxon>asterids</taxon>
        <taxon>campanulids</taxon>
        <taxon>Asterales</taxon>
        <taxon>Asteraceae</taxon>
        <taxon>Asteroideae</taxon>
        <taxon>Anthemideae</taxon>
        <taxon>Anthemidinae</taxon>
        <taxon>Tanacetum</taxon>
    </lineage>
</organism>
<evidence type="ECO:0000313" key="1">
    <source>
        <dbReference type="EMBL" id="GJT77482.1"/>
    </source>
</evidence>
<keyword evidence="2" id="KW-1185">Reference proteome</keyword>
<evidence type="ECO:0000313" key="2">
    <source>
        <dbReference type="Proteomes" id="UP001151760"/>
    </source>
</evidence>
<protein>
    <submittedName>
        <fullName evidence="1">Uncharacterized protein</fullName>
    </submittedName>
</protein>
<accession>A0ABQ5GRG7</accession>
<dbReference type="EMBL" id="BQNB010018715">
    <property type="protein sequence ID" value="GJT77482.1"/>
    <property type="molecule type" value="Genomic_DNA"/>
</dbReference>
<proteinExistence type="predicted"/>
<sequence>MSVATIEMKGLGPVWGCDRLVSRAKVIENQVVYLGFIYNVDLYITYACEGNRLHPFISIQSDSLKRECVTPEVGAVSVVSPSGVLDLVDYSPSSDFDPSEDSLPPAPDFPLGFTLFCSDDTEADDLHNQRYQWQPMKKHIDAWHRYSSQCWLKMITEAWKIRIHRYIRGKPMGQADMEINPEMDPTPHPMVNDPPPANLIQGLPRHSSTYSIRDKHCKEFWDNVEYAFARIKVGLFQQRKEDLFDEVRTLFVPLNEVHSGLLWAVLPQASISTHNNQLQTLPTPNTHATVHDGQIVSDRFRGRHQQRERRGVRCEAEASSLLRGEGPMLLSGLMAKLSYTSATNSQVNKVHSIDKSNLANVDYPQLNQDMHRKELFRLRG</sequence>
<dbReference type="Proteomes" id="UP001151760">
    <property type="component" value="Unassembled WGS sequence"/>
</dbReference>